<accession>A0A0F8Z432</accession>
<comment type="caution">
    <text evidence="1">The sequence shown here is derived from an EMBL/GenBank/DDBJ whole genome shotgun (WGS) entry which is preliminary data.</text>
</comment>
<organism evidence="1">
    <name type="scientific">marine sediment metagenome</name>
    <dbReference type="NCBI Taxonomy" id="412755"/>
    <lineage>
        <taxon>unclassified sequences</taxon>
        <taxon>metagenomes</taxon>
        <taxon>ecological metagenomes</taxon>
    </lineage>
</organism>
<gene>
    <name evidence="1" type="ORF">LCGC14_2820010</name>
</gene>
<reference evidence="1" key="1">
    <citation type="journal article" date="2015" name="Nature">
        <title>Complex archaea that bridge the gap between prokaryotes and eukaryotes.</title>
        <authorList>
            <person name="Spang A."/>
            <person name="Saw J.H."/>
            <person name="Jorgensen S.L."/>
            <person name="Zaremba-Niedzwiedzka K."/>
            <person name="Martijn J."/>
            <person name="Lind A.E."/>
            <person name="van Eijk R."/>
            <person name="Schleper C."/>
            <person name="Guy L."/>
            <person name="Ettema T.J."/>
        </authorList>
    </citation>
    <scope>NUCLEOTIDE SEQUENCE</scope>
</reference>
<sequence>MPVPQNRNGITVSWTFTEMHFVGDLVPVGEK</sequence>
<proteinExistence type="predicted"/>
<dbReference type="AlphaFoldDB" id="A0A0F8Z432"/>
<evidence type="ECO:0000313" key="1">
    <source>
        <dbReference type="EMBL" id="KKK80785.1"/>
    </source>
</evidence>
<dbReference type="EMBL" id="LAZR01053420">
    <property type="protein sequence ID" value="KKK80785.1"/>
    <property type="molecule type" value="Genomic_DNA"/>
</dbReference>
<protein>
    <submittedName>
        <fullName evidence="1">Uncharacterized protein</fullName>
    </submittedName>
</protein>
<name>A0A0F8Z432_9ZZZZ</name>
<feature type="non-terminal residue" evidence="1">
    <location>
        <position position="31"/>
    </location>
</feature>